<comment type="similarity">
    <text evidence="6 20">In the N-terminal section; belongs to the DHBP synthase family.</text>
</comment>
<feature type="binding site" evidence="20">
    <location>
        <position position="28"/>
    </location>
    <ligand>
        <name>Mg(2+)</name>
        <dbReference type="ChEBI" id="CHEBI:18420"/>
        <label>2</label>
    </ligand>
</feature>
<feature type="site" description="Essential for DHBP synthase activity" evidence="20">
    <location>
        <position position="126"/>
    </location>
</feature>
<feature type="binding site" evidence="20">
    <location>
        <begin position="296"/>
        <end position="298"/>
    </location>
    <ligand>
        <name>GTP</name>
        <dbReference type="ChEBI" id="CHEBI:37565"/>
    </ligand>
</feature>
<evidence type="ECO:0000256" key="11">
    <source>
        <dbReference type="ARBA" id="ARBA00022801"/>
    </source>
</evidence>
<dbReference type="PANTHER" id="PTHR21327">
    <property type="entry name" value="GTP CYCLOHYDROLASE II-RELATED"/>
    <property type="match status" value="1"/>
</dbReference>
<dbReference type="GO" id="GO:0009231">
    <property type="term" value="P:riboflavin biosynthetic process"/>
    <property type="evidence" value="ECO:0007669"/>
    <property type="project" value="UniProtKB-UniRule"/>
</dbReference>
<dbReference type="EC" id="3.5.4.25" evidence="20"/>
<comment type="catalytic activity">
    <reaction evidence="1 20">
        <text>D-ribulose 5-phosphate = (2S)-2-hydroxy-3-oxobutyl phosphate + formate + H(+)</text>
        <dbReference type="Rhea" id="RHEA:18457"/>
        <dbReference type="ChEBI" id="CHEBI:15378"/>
        <dbReference type="ChEBI" id="CHEBI:15740"/>
        <dbReference type="ChEBI" id="CHEBI:58121"/>
        <dbReference type="ChEBI" id="CHEBI:58830"/>
        <dbReference type="EC" id="4.1.99.12"/>
    </reaction>
</comment>
<dbReference type="InterPro" id="IPR017945">
    <property type="entry name" value="DHBP_synth_RibB-like_a/b_dom"/>
</dbReference>
<dbReference type="Pfam" id="PF00925">
    <property type="entry name" value="GTP_cyclohydro2"/>
    <property type="match status" value="1"/>
</dbReference>
<dbReference type="GO" id="GO:0008270">
    <property type="term" value="F:zinc ion binding"/>
    <property type="evidence" value="ECO:0007669"/>
    <property type="project" value="UniProtKB-UniRule"/>
</dbReference>
<dbReference type="InterPro" id="IPR032677">
    <property type="entry name" value="GTP_cyclohydro_II"/>
</dbReference>
<dbReference type="GO" id="GO:0003935">
    <property type="term" value="F:GTP cyclohydrolase II activity"/>
    <property type="evidence" value="ECO:0007669"/>
    <property type="project" value="UniProtKB-UniRule"/>
</dbReference>
<keyword evidence="13 20" id="KW-0460">Magnesium</keyword>
<dbReference type="Gene3D" id="3.40.50.10990">
    <property type="entry name" value="GTP cyclohydrolase II"/>
    <property type="match status" value="1"/>
</dbReference>
<comment type="pathway">
    <text evidence="4 20">Cofactor biosynthesis; riboflavin biosynthesis; 5-amino-6-(D-ribitylamino)uracil from GTP: step 1/4.</text>
</comment>
<evidence type="ECO:0000256" key="17">
    <source>
        <dbReference type="ARBA" id="ARBA00023268"/>
    </source>
</evidence>
<organism evidence="22 23">
    <name type="scientific">Desulfobulbus propionicus (strain ATCC 33891 / DSM 2032 / VKM B-1956 / 1pr3)</name>
    <dbReference type="NCBI Taxonomy" id="577650"/>
    <lineage>
        <taxon>Bacteria</taxon>
        <taxon>Pseudomonadati</taxon>
        <taxon>Thermodesulfobacteriota</taxon>
        <taxon>Desulfobulbia</taxon>
        <taxon>Desulfobulbales</taxon>
        <taxon>Desulfobulbaceae</taxon>
        <taxon>Desulfobulbus</taxon>
    </lineage>
</organism>
<dbReference type="GO" id="GO:0005525">
    <property type="term" value="F:GTP binding"/>
    <property type="evidence" value="ECO:0007669"/>
    <property type="project" value="UniProtKB-KW"/>
</dbReference>
<evidence type="ECO:0000256" key="14">
    <source>
        <dbReference type="ARBA" id="ARBA00023134"/>
    </source>
</evidence>
<name>A0A7U3YK95_DESPD</name>
<feature type="binding site" evidence="20">
    <location>
        <begin position="27"/>
        <end position="28"/>
    </location>
    <ligand>
        <name>D-ribulose 5-phosphate</name>
        <dbReference type="ChEBI" id="CHEBI:58121"/>
    </ligand>
</feature>
<dbReference type="HAMAP" id="MF_00179">
    <property type="entry name" value="RibA"/>
    <property type="match status" value="1"/>
</dbReference>
<dbReference type="EC" id="4.1.99.12" evidence="20"/>
<feature type="active site" description="Proton acceptor; for GTP cyclohydrolase activity" evidence="20">
    <location>
        <position position="331"/>
    </location>
</feature>
<feature type="binding site" evidence="20">
    <location>
        <begin position="253"/>
        <end position="257"/>
    </location>
    <ligand>
        <name>GTP</name>
        <dbReference type="ChEBI" id="CHEBI:37565"/>
    </ligand>
</feature>
<evidence type="ECO:0000256" key="3">
    <source>
        <dbReference type="ARBA" id="ARBA00002284"/>
    </source>
</evidence>
<evidence type="ECO:0000256" key="7">
    <source>
        <dbReference type="ARBA" id="ARBA00008976"/>
    </source>
</evidence>
<dbReference type="InterPro" id="IPR036144">
    <property type="entry name" value="RibA-like_sf"/>
</dbReference>
<proteinExistence type="inferred from homology"/>
<feature type="binding site" evidence="20">
    <location>
        <position position="164"/>
    </location>
    <ligand>
        <name>D-ribulose 5-phosphate</name>
        <dbReference type="ChEBI" id="CHEBI:58121"/>
    </ligand>
</feature>
<evidence type="ECO:0000256" key="13">
    <source>
        <dbReference type="ARBA" id="ARBA00022842"/>
    </source>
</evidence>
<evidence type="ECO:0000256" key="5">
    <source>
        <dbReference type="ARBA" id="ARBA00004904"/>
    </source>
</evidence>
<gene>
    <name evidence="20" type="primary">ribBA</name>
    <name evidence="22" type="ordered locus">Despr_0767</name>
</gene>
<comment type="function">
    <text evidence="18 20">Catalyzes the conversion of GTP to 2,5-diamino-6-ribosylamino-4(3H)-pyrimidinone 5'-phosphate (DARP), formate and pyrophosphate.</text>
</comment>
<feature type="binding site" evidence="20">
    <location>
        <position position="269"/>
    </location>
    <ligand>
        <name>Zn(2+)</name>
        <dbReference type="ChEBI" id="CHEBI:29105"/>
        <note>catalytic</note>
    </ligand>
</feature>
<dbReference type="HAMAP" id="MF_00180">
    <property type="entry name" value="RibB"/>
    <property type="match status" value="1"/>
</dbReference>
<comment type="similarity">
    <text evidence="7 20">In the C-terminal section; belongs to the GTP cyclohydrolase II family.</text>
</comment>
<evidence type="ECO:0000256" key="6">
    <source>
        <dbReference type="ARBA" id="ARBA00005520"/>
    </source>
</evidence>
<evidence type="ECO:0000256" key="1">
    <source>
        <dbReference type="ARBA" id="ARBA00000141"/>
    </source>
</evidence>
<evidence type="ECO:0000256" key="20">
    <source>
        <dbReference type="HAMAP-Rule" id="MF_01283"/>
    </source>
</evidence>
<keyword evidence="8 20" id="KW-0686">Riboflavin biosynthesis</keyword>
<dbReference type="NCBIfam" id="TIGR00506">
    <property type="entry name" value="ribB"/>
    <property type="match status" value="1"/>
</dbReference>
<evidence type="ECO:0000256" key="9">
    <source>
        <dbReference type="ARBA" id="ARBA00022723"/>
    </source>
</evidence>
<dbReference type="PIRSF" id="PIRSF001259">
    <property type="entry name" value="RibA"/>
    <property type="match status" value="1"/>
</dbReference>
<evidence type="ECO:0000313" key="22">
    <source>
        <dbReference type="EMBL" id="ADW16941.1"/>
    </source>
</evidence>
<dbReference type="GO" id="GO:0005829">
    <property type="term" value="C:cytosol"/>
    <property type="evidence" value="ECO:0007669"/>
    <property type="project" value="TreeGrafter"/>
</dbReference>
<dbReference type="SUPFAM" id="SSF55821">
    <property type="entry name" value="YrdC/RibB"/>
    <property type="match status" value="1"/>
</dbReference>
<evidence type="ECO:0000256" key="18">
    <source>
        <dbReference type="ARBA" id="ARBA00043932"/>
    </source>
</evidence>
<comment type="catalytic activity">
    <reaction evidence="19 20">
        <text>GTP + 4 H2O = 2,5-diamino-6-hydroxy-4-(5-phosphoribosylamino)-pyrimidine + formate + 2 phosphate + 3 H(+)</text>
        <dbReference type="Rhea" id="RHEA:23704"/>
        <dbReference type="ChEBI" id="CHEBI:15377"/>
        <dbReference type="ChEBI" id="CHEBI:15378"/>
        <dbReference type="ChEBI" id="CHEBI:15740"/>
        <dbReference type="ChEBI" id="CHEBI:37565"/>
        <dbReference type="ChEBI" id="CHEBI:43474"/>
        <dbReference type="ChEBI" id="CHEBI:58614"/>
        <dbReference type="EC" id="3.5.4.25"/>
    </reaction>
</comment>
<evidence type="ECO:0000256" key="15">
    <source>
        <dbReference type="ARBA" id="ARBA00023211"/>
    </source>
</evidence>
<evidence type="ECO:0000256" key="16">
    <source>
        <dbReference type="ARBA" id="ARBA00023239"/>
    </source>
</evidence>
<keyword evidence="16 20" id="KW-0456">Lyase</keyword>
<feature type="site" description="Essential for DHBP synthase activity" evidence="20">
    <location>
        <position position="164"/>
    </location>
</feature>
<dbReference type="KEGG" id="dpr:Despr_0767"/>
<dbReference type="FunFam" id="3.40.50.10990:FF:000001">
    <property type="entry name" value="Riboflavin biosynthesis protein RibBA"/>
    <property type="match status" value="1"/>
</dbReference>
<keyword evidence="12 20" id="KW-0862">Zinc</keyword>
<feature type="binding site" evidence="20">
    <location>
        <position position="359"/>
    </location>
    <ligand>
        <name>GTP</name>
        <dbReference type="ChEBI" id="CHEBI:37565"/>
    </ligand>
</feature>
<feature type="region of interest" description="DHBP synthase" evidence="20">
    <location>
        <begin position="1"/>
        <end position="201"/>
    </location>
</feature>
<evidence type="ECO:0000313" key="23">
    <source>
        <dbReference type="Proteomes" id="UP000006365"/>
    </source>
</evidence>
<dbReference type="NCBIfam" id="NF006803">
    <property type="entry name" value="PRK09311.1"/>
    <property type="match status" value="1"/>
</dbReference>
<dbReference type="UniPathway" id="UPA00275">
    <property type="reaction ID" value="UER00399"/>
</dbReference>
<keyword evidence="14 20" id="KW-0342">GTP-binding</keyword>
<dbReference type="GO" id="GO:0030145">
    <property type="term" value="F:manganese ion binding"/>
    <property type="evidence" value="ECO:0007669"/>
    <property type="project" value="UniProtKB-UniRule"/>
</dbReference>
<evidence type="ECO:0000256" key="4">
    <source>
        <dbReference type="ARBA" id="ARBA00004853"/>
    </source>
</evidence>
<dbReference type="NCBIfam" id="NF001591">
    <property type="entry name" value="PRK00393.1"/>
    <property type="match status" value="1"/>
</dbReference>
<comment type="pathway">
    <text evidence="5 20">Cofactor biosynthesis; riboflavin biosynthesis; 2-hydroxy-3-oxobutyl phosphate from D-ribulose 5-phosphate: step 1/1.</text>
</comment>
<dbReference type="GO" id="GO:0000287">
    <property type="term" value="F:magnesium ion binding"/>
    <property type="evidence" value="ECO:0007669"/>
    <property type="project" value="UniProtKB-UniRule"/>
</dbReference>
<dbReference type="InterPro" id="IPR000422">
    <property type="entry name" value="DHBP_synthase_RibB"/>
</dbReference>
<dbReference type="NCBIfam" id="TIGR00505">
    <property type="entry name" value="ribA"/>
    <property type="match status" value="1"/>
</dbReference>
<dbReference type="AlphaFoldDB" id="A0A7U3YK95"/>
<dbReference type="EMBL" id="CP002364">
    <property type="protein sequence ID" value="ADW16941.1"/>
    <property type="molecule type" value="Genomic_DNA"/>
</dbReference>
<evidence type="ECO:0000259" key="21">
    <source>
        <dbReference type="Pfam" id="PF00925"/>
    </source>
</evidence>
<reference evidence="22 23" key="1">
    <citation type="journal article" date="2011" name="Stand. Genomic Sci.">
        <title>Complete genome sequence of Desulfobulbus propionicus type strain (1pr3).</title>
        <authorList>
            <person name="Pagani I."/>
            <person name="Lapidus A."/>
            <person name="Nolan M."/>
            <person name="Lucas S."/>
            <person name="Hammon N."/>
            <person name="Deshpande S."/>
            <person name="Cheng J.F."/>
            <person name="Chertkov O."/>
            <person name="Davenport K."/>
            <person name="Tapia R."/>
            <person name="Han C."/>
            <person name="Goodwin L."/>
            <person name="Pitluck S."/>
            <person name="Liolios K."/>
            <person name="Mavromatis K."/>
            <person name="Ivanova N."/>
            <person name="Mikhailova N."/>
            <person name="Pati A."/>
            <person name="Chen A."/>
            <person name="Palaniappan K."/>
            <person name="Land M."/>
            <person name="Hauser L."/>
            <person name="Chang Y.J."/>
            <person name="Jeffries C.D."/>
            <person name="Detter J.C."/>
            <person name="Brambilla E."/>
            <person name="Kannan K.P."/>
            <person name="Djao O.D."/>
            <person name="Rohde M."/>
            <person name="Pukall R."/>
            <person name="Spring S."/>
            <person name="Goker M."/>
            <person name="Sikorski J."/>
            <person name="Woyke T."/>
            <person name="Bristow J."/>
            <person name="Eisen J.A."/>
            <person name="Markowitz V."/>
            <person name="Hugenholtz P."/>
            <person name="Kyrpides N.C."/>
            <person name="Klenk H.P."/>
        </authorList>
    </citation>
    <scope>NUCLEOTIDE SEQUENCE [LARGE SCALE GENOMIC DNA]</scope>
    <source>
        <strain evidence="23">ATCC 33891 / DSM 2032 / 1pr3</strain>
    </source>
</reference>
<feature type="region of interest" description="GTP cyclohydrolase II" evidence="20">
    <location>
        <begin position="202"/>
        <end position="414"/>
    </location>
</feature>
<feature type="domain" description="GTP cyclohydrolase II" evidence="21">
    <location>
        <begin position="208"/>
        <end position="375"/>
    </location>
</feature>
<dbReference type="Proteomes" id="UP000006365">
    <property type="component" value="Chromosome"/>
</dbReference>
<dbReference type="GO" id="GO:0008686">
    <property type="term" value="F:3,4-dihydroxy-2-butanone-4-phosphate synthase activity"/>
    <property type="evidence" value="ECO:0007669"/>
    <property type="project" value="UniProtKB-UniRule"/>
</dbReference>
<evidence type="ECO:0000256" key="19">
    <source>
        <dbReference type="ARBA" id="ARBA00049295"/>
    </source>
</evidence>
<dbReference type="RefSeq" id="WP_015723486.1">
    <property type="nucleotide sequence ID" value="NC_014972.1"/>
</dbReference>
<feature type="binding site" evidence="20">
    <location>
        <position position="258"/>
    </location>
    <ligand>
        <name>Zn(2+)</name>
        <dbReference type="ChEBI" id="CHEBI:29105"/>
        <note>catalytic</note>
    </ligand>
</feature>
<dbReference type="HAMAP" id="MF_01283">
    <property type="entry name" value="RibBA"/>
    <property type="match status" value="1"/>
</dbReference>
<keyword evidence="17 20" id="KW-0511">Multifunctional enzyme</keyword>
<accession>A0A7U3YK95</accession>
<dbReference type="PANTHER" id="PTHR21327:SF18">
    <property type="entry name" value="3,4-DIHYDROXY-2-BUTANONE 4-PHOSPHATE SYNTHASE"/>
    <property type="match status" value="1"/>
</dbReference>
<feature type="active site" description="Nucleophile; for GTP cyclohydrolase activity" evidence="20">
    <location>
        <position position="333"/>
    </location>
</feature>
<dbReference type="SUPFAM" id="SSF142695">
    <property type="entry name" value="RibA-like"/>
    <property type="match status" value="1"/>
</dbReference>
<keyword evidence="15 20" id="KW-0464">Manganese</keyword>
<feature type="binding site" evidence="20">
    <location>
        <position position="32"/>
    </location>
    <ligand>
        <name>D-ribulose 5-phosphate</name>
        <dbReference type="ChEBI" id="CHEBI:58121"/>
    </ligand>
</feature>
<comment type="cofactor">
    <cofactor evidence="20">
        <name>Zn(2+)</name>
        <dbReference type="ChEBI" id="CHEBI:29105"/>
    </cofactor>
    <text evidence="20">Binds 1 zinc ion per subunit.</text>
</comment>
<dbReference type="Gene3D" id="3.90.870.10">
    <property type="entry name" value="DHBP synthase"/>
    <property type="match status" value="1"/>
</dbReference>
<sequence length="414" mass="45370">MAVSSIEEVVEDIKAGKMVILVDDEDRENEGDLCMAAELVTPEAINFMATHGRGLICLALSPDIVDQLGLPMMVSNNQSPYGTGFTISIEARTGVSTGISAADRARTIEAAVHPKATPRDIISPGHIFPLRARGGGVLVRTGQTEGSVDLARIAGLRTAGIICEIMKDDGTMARMPDLEIFAEQHGLKIATIADLVAYRLRKDVLVRRAAEARLPTYHAGEFRLIAYQNDVDKQEHVALVKGEINPDEPVMVRVHSECLTGDVFGSARCDCGSQLHAAMRMVEQEGKGVVLYMRQEGRGIGLINKLKAYKLQDNDGLDTVEANIRLGFKPDLRDYGIGAQILRDLGVRKMRLLTNNPKKIIGLEGYGLEVVDRLPIEIPGDEENKDYLRTKRDKMGHILELYGDMPMGCVTRDP</sequence>
<dbReference type="FunFam" id="3.90.870.10:FF:000001">
    <property type="entry name" value="Riboflavin biosynthesis protein RibBA"/>
    <property type="match status" value="1"/>
</dbReference>
<keyword evidence="10 20" id="KW-0547">Nucleotide-binding</keyword>
<evidence type="ECO:0000256" key="8">
    <source>
        <dbReference type="ARBA" id="ARBA00022619"/>
    </source>
</evidence>
<evidence type="ECO:0000256" key="2">
    <source>
        <dbReference type="ARBA" id="ARBA00001936"/>
    </source>
</evidence>
<feature type="binding site" evidence="20">
    <location>
        <position position="354"/>
    </location>
    <ligand>
        <name>GTP</name>
        <dbReference type="ChEBI" id="CHEBI:37565"/>
    </ligand>
</feature>
<comment type="caution">
    <text evidence="20">Lacks conserved residue(s) required for the propagation of feature annotation.</text>
</comment>
<dbReference type="Pfam" id="PF00926">
    <property type="entry name" value="DHBP_synthase"/>
    <property type="match status" value="1"/>
</dbReference>
<keyword evidence="9 20" id="KW-0479">Metal-binding</keyword>
<evidence type="ECO:0000256" key="12">
    <source>
        <dbReference type="ARBA" id="ARBA00022833"/>
    </source>
</evidence>
<keyword evidence="11 20" id="KW-0378">Hydrolase</keyword>
<feature type="binding site" evidence="20">
    <location>
        <position position="271"/>
    </location>
    <ligand>
        <name>Zn(2+)</name>
        <dbReference type="ChEBI" id="CHEBI:29105"/>
        <note>catalytic</note>
    </ligand>
</feature>
<feature type="binding site" evidence="20">
    <location>
        <position position="274"/>
    </location>
    <ligand>
        <name>GTP</name>
        <dbReference type="ChEBI" id="CHEBI:37565"/>
    </ligand>
</feature>
<dbReference type="InterPro" id="IPR000926">
    <property type="entry name" value="RibA"/>
</dbReference>
<protein>
    <recommendedName>
        <fullName evidence="20">Riboflavin biosynthesis protein RibBA</fullName>
    </recommendedName>
    <domain>
        <recommendedName>
            <fullName evidence="20">3,4-dihydroxy-2-butanone 4-phosphate synthase</fullName>
            <shortName evidence="20">DHBP synthase</shortName>
            <ecNumber evidence="20">4.1.99.12</ecNumber>
        </recommendedName>
    </domain>
    <domain>
        <recommendedName>
            <fullName evidence="20">GTP cyclohydrolase-2</fullName>
            <ecNumber evidence="20">3.5.4.25</ecNumber>
        </recommendedName>
        <alternativeName>
            <fullName evidence="20">GTP cyclohydrolase II</fullName>
        </alternativeName>
    </domain>
</protein>
<evidence type="ECO:0000256" key="10">
    <source>
        <dbReference type="ARBA" id="ARBA00022741"/>
    </source>
</evidence>
<dbReference type="CDD" id="cd00641">
    <property type="entry name" value="GTP_cyclohydro2"/>
    <property type="match status" value="1"/>
</dbReference>
<comment type="cofactor">
    <cofactor evidence="2">
        <name>Mn(2+)</name>
        <dbReference type="ChEBI" id="CHEBI:29035"/>
    </cofactor>
</comment>
<feature type="binding site" evidence="20">
    <location>
        <position position="319"/>
    </location>
    <ligand>
        <name>GTP</name>
        <dbReference type="ChEBI" id="CHEBI:37565"/>
    </ligand>
</feature>
<dbReference type="InterPro" id="IPR016299">
    <property type="entry name" value="Riboflavin_synth_RibBA"/>
</dbReference>
<keyword evidence="23" id="KW-1185">Reference proteome</keyword>
<comment type="cofactor">
    <cofactor evidence="20">
        <name>Mg(2+)</name>
        <dbReference type="ChEBI" id="CHEBI:18420"/>
    </cofactor>
    <cofactor evidence="20">
        <name>Mn(2+)</name>
        <dbReference type="ChEBI" id="CHEBI:29035"/>
    </cofactor>
    <text evidence="20">Binds 2 divalent metal cations per subunit. Magnesium or manganese.</text>
</comment>
<comment type="function">
    <text evidence="3 20">Catalyzes the conversion of D-ribulose 5-phosphate to formate and 3,4-dihydroxy-2-butanone 4-phosphate.</text>
</comment>
<feature type="binding site" evidence="20">
    <location>
        <position position="28"/>
    </location>
    <ligand>
        <name>Mg(2+)</name>
        <dbReference type="ChEBI" id="CHEBI:18420"/>
        <label>1</label>
    </ligand>
</feature>